<evidence type="ECO:0000256" key="1">
    <source>
        <dbReference type="SAM" id="Phobius"/>
    </source>
</evidence>
<proteinExistence type="predicted"/>
<feature type="transmembrane region" description="Helical" evidence="1">
    <location>
        <begin position="37"/>
        <end position="57"/>
    </location>
</feature>
<organism evidence="2 3">
    <name type="scientific">Pelistega indica</name>
    <dbReference type="NCBI Taxonomy" id="1414851"/>
    <lineage>
        <taxon>Bacteria</taxon>
        <taxon>Pseudomonadati</taxon>
        <taxon>Pseudomonadota</taxon>
        <taxon>Betaproteobacteria</taxon>
        <taxon>Burkholderiales</taxon>
        <taxon>Alcaligenaceae</taxon>
        <taxon>Pelistega</taxon>
    </lineage>
</organism>
<keyword evidence="1" id="KW-1133">Transmembrane helix</keyword>
<keyword evidence="1" id="KW-0472">Membrane</keyword>
<gene>
    <name evidence="2" type="ORF">V757_01710</name>
</gene>
<keyword evidence="3" id="KW-1185">Reference proteome</keyword>
<reference evidence="2 3" key="1">
    <citation type="submission" date="2013-11" db="EMBL/GenBank/DDBJ databases">
        <title>Genomic analysis of Pelistega sp. HM-7.</title>
        <authorList>
            <person name="Kumbhare S.V."/>
            <person name="Shetty S.A."/>
            <person name="Sharma O."/>
            <person name="Dhotre D.P."/>
        </authorList>
    </citation>
    <scope>NUCLEOTIDE SEQUENCE [LARGE SCALE GENOMIC DNA]</scope>
    <source>
        <strain evidence="2 3">HM-7</strain>
    </source>
</reference>
<evidence type="ECO:0000313" key="2">
    <source>
        <dbReference type="EMBL" id="ETD72859.1"/>
    </source>
</evidence>
<evidence type="ECO:0000313" key="3">
    <source>
        <dbReference type="Proteomes" id="UP000018766"/>
    </source>
</evidence>
<sequence>MHNKKLTFWMLLYCLFLLIIPLMTLINIVFALFTGKLLWVILLPFALLNLFLLYRLIKKQNQQTVLIVQLVHLSFLLFAVLMIIFYSQANIVEYLLIAILNIICILYFRHSCYVKAIYSNKLYRGSRNIY</sequence>
<dbReference type="AlphaFoldDB" id="V8G8J8"/>
<dbReference type="EMBL" id="AYSV01000011">
    <property type="protein sequence ID" value="ETD72859.1"/>
    <property type="molecule type" value="Genomic_DNA"/>
</dbReference>
<name>V8G8J8_9BURK</name>
<protein>
    <submittedName>
        <fullName evidence="2">Uncharacterized protein</fullName>
    </submittedName>
</protein>
<feature type="transmembrane region" description="Helical" evidence="1">
    <location>
        <begin position="7"/>
        <end position="31"/>
    </location>
</feature>
<feature type="transmembrane region" description="Helical" evidence="1">
    <location>
        <begin position="64"/>
        <end position="85"/>
    </location>
</feature>
<feature type="transmembrane region" description="Helical" evidence="1">
    <location>
        <begin position="91"/>
        <end position="108"/>
    </location>
</feature>
<comment type="caution">
    <text evidence="2">The sequence shown here is derived from an EMBL/GenBank/DDBJ whole genome shotgun (WGS) entry which is preliminary data.</text>
</comment>
<accession>V8G8J8</accession>
<keyword evidence="1" id="KW-0812">Transmembrane</keyword>
<dbReference type="Proteomes" id="UP000018766">
    <property type="component" value="Unassembled WGS sequence"/>
</dbReference>